<name>A0A8J7W2N1_9FIRM</name>
<evidence type="ECO:0000313" key="6">
    <source>
        <dbReference type="Proteomes" id="UP000675664"/>
    </source>
</evidence>
<protein>
    <submittedName>
        <fullName evidence="5">GntR family transcriptional regulator</fullName>
    </submittedName>
</protein>
<dbReference type="AlphaFoldDB" id="A0A8J7W2N1"/>
<dbReference type="InterPro" id="IPR011711">
    <property type="entry name" value="GntR_C"/>
</dbReference>
<feature type="domain" description="HTH gntR-type" evidence="4">
    <location>
        <begin position="14"/>
        <end position="81"/>
    </location>
</feature>
<dbReference type="Pfam" id="PF07729">
    <property type="entry name" value="FCD"/>
    <property type="match status" value="1"/>
</dbReference>
<keyword evidence="2" id="KW-0238">DNA-binding</keyword>
<evidence type="ECO:0000256" key="3">
    <source>
        <dbReference type="ARBA" id="ARBA00023163"/>
    </source>
</evidence>
<dbReference type="InterPro" id="IPR000524">
    <property type="entry name" value="Tscrpt_reg_HTH_GntR"/>
</dbReference>
<dbReference type="PROSITE" id="PS50949">
    <property type="entry name" value="HTH_GNTR"/>
    <property type="match status" value="1"/>
</dbReference>
<dbReference type="SMART" id="SM00895">
    <property type="entry name" value="FCD"/>
    <property type="match status" value="1"/>
</dbReference>
<evidence type="ECO:0000313" key="5">
    <source>
        <dbReference type="EMBL" id="MBR0599256.1"/>
    </source>
</evidence>
<dbReference type="InterPro" id="IPR036388">
    <property type="entry name" value="WH-like_DNA-bd_sf"/>
</dbReference>
<comment type="caution">
    <text evidence="5">The sequence shown here is derived from an EMBL/GenBank/DDBJ whole genome shotgun (WGS) entry which is preliminary data.</text>
</comment>
<dbReference type="Proteomes" id="UP000675664">
    <property type="component" value="Unassembled WGS sequence"/>
</dbReference>
<dbReference type="Gene3D" id="1.20.120.530">
    <property type="entry name" value="GntR ligand-binding domain-like"/>
    <property type="match status" value="1"/>
</dbReference>
<keyword evidence="6" id="KW-1185">Reference proteome</keyword>
<dbReference type="GO" id="GO:0003677">
    <property type="term" value="F:DNA binding"/>
    <property type="evidence" value="ECO:0007669"/>
    <property type="project" value="UniProtKB-KW"/>
</dbReference>
<dbReference type="RefSeq" id="WP_227019388.1">
    <property type="nucleotide sequence ID" value="NZ_JAGSND010000011.1"/>
</dbReference>
<evidence type="ECO:0000256" key="1">
    <source>
        <dbReference type="ARBA" id="ARBA00023015"/>
    </source>
</evidence>
<dbReference type="SUPFAM" id="SSF48008">
    <property type="entry name" value="GntR ligand-binding domain-like"/>
    <property type="match status" value="1"/>
</dbReference>
<keyword evidence="3" id="KW-0804">Transcription</keyword>
<dbReference type="InterPro" id="IPR008920">
    <property type="entry name" value="TF_FadR/GntR_C"/>
</dbReference>
<dbReference type="SMART" id="SM00345">
    <property type="entry name" value="HTH_GNTR"/>
    <property type="match status" value="1"/>
</dbReference>
<dbReference type="PANTHER" id="PTHR43537">
    <property type="entry name" value="TRANSCRIPTIONAL REGULATOR, GNTR FAMILY"/>
    <property type="match status" value="1"/>
</dbReference>
<dbReference type="SUPFAM" id="SSF46785">
    <property type="entry name" value="Winged helix' DNA-binding domain"/>
    <property type="match status" value="1"/>
</dbReference>
<dbReference type="CDD" id="cd07377">
    <property type="entry name" value="WHTH_GntR"/>
    <property type="match status" value="1"/>
</dbReference>
<sequence length="223" mass="25855">MAEEATKKQLKKRSLFREEICDYIKESILSGELKPGDRIVETRCAKELGVSQSPVREAIRELEIIGLVENIPFQGCYVKEHTIKDVKDSYKVRISLETLGMMYAVQNITDEQLQDLFNVMKEMEAAAENHEFDLYIKLDALFHQKIIEVSENKMLLRLWSQCYIREWTYIATKKLSDKGLKNLAVRHESIYDALAERNEGKALQAAISHLEELIVEMEAKQKE</sequence>
<evidence type="ECO:0000259" key="4">
    <source>
        <dbReference type="PROSITE" id="PS50949"/>
    </source>
</evidence>
<gene>
    <name evidence="5" type="ORF">KCX82_15310</name>
</gene>
<dbReference type="Gene3D" id="1.10.10.10">
    <property type="entry name" value="Winged helix-like DNA-binding domain superfamily/Winged helix DNA-binding domain"/>
    <property type="match status" value="1"/>
</dbReference>
<accession>A0A8J7W2N1</accession>
<dbReference type="GO" id="GO:0003700">
    <property type="term" value="F:DNA-binding transcription factor activity"/>
    <property type="evidence" value="ECO:0007669"/>
    <property type="project" value="InterPro"/>
</dbReference>
<organism evidence="5 6">
    <name type="scientific">Sinanaerobacter chloroacetimidivorans</name>
    <dbReference type="NCBI Taxonomy" id="2818044"/>
    <lineage>
        <taxon>Bacteria</taxon>
        <taxon>Bacillati</taxon>
        <taxon>Bacillota</taxon>
        <taxon>Clostridia</taxon>
        <taxon>Peptostreptococcales</taxon>
        <taxon>Anaerovoracaceae</taxon>
        <taxon>Sinanaerobacter</taxon>
    </lineage>
</organism>
<dbReference type="EMBL" id="JAGSND010000011">
    <property type="protein sequence ID" value="MBR0599256.1"/>
    <property type="molecule type" value="Genomic_DNA"/>
</dbReference>
<dbReference type="InterPro" id="IPR036390">
    <property type="entry name" value="WH_DNA-bd_sf"/>
</dbReference>
<keyword evidence="1" id="KW-0805">Transcription regulation</keyword>
<evidence type="ECO:0000256" key="2">
    <source>
        <dbReference type="ARBA" id="ARBA00023125"/>
    </source>
</evidence>
<reference evidence="5" key="1">
    <citation type="submission" date="2021-04" db="EMBL/GenBank/DDBJ databases">
        <title>Sinoanaerobacter chloroacetimidivorans sp. nov., an obligate anaerobic bacterium isolated from anaerobic sludge.</title>
        <authorList>
            <person name="Bao Y."/>
        </authorList>
    </citation>
    <scope>NUCLEOTIDE SEQUENCE</scope>
    <source>
        <strain evidence="5">BAD-6</strain>
    </source>
</reference>
<dbReference type="PANTHER" id="PTHR43537:SF24">
    <property type="entry name" value="GLUCONATE OPERON TRANSCRIPTIONAL REPRESSOR"/>
    <property type="match status" value="1"/>
</dbReference>
<proteinExistence type="predicted"/>
<reference evidence="5" key="2">
    <citation type="submission" date="2021-04" db="EMBL/GenBank/DDBJ databases">
        <authorList>
            <person name="Liu J."/>
        </authorList>
    </citation>
    <scope>NUCLEOTIDE SEQUENCE</scope>
    <source>
        <strain evidence="5">BAD-6</strain>
    </source>
</reference>
<dbReference type="Pfam" id="PF00392">
    <property type="entry name" value="GntR"/>
    <property type="match status" value="1"/>
</dbReference>